<comment type="caution">
    <text evidence="9">The sequence shown here is derived from an EMBL/GenBank/DDBJ whole genome shotgun (WGS) entry which is preliminary data.</text>
</comment>
<feature type="transmembrane region" description="Helical" evidence="8">
    <location>
        <begin position="225"/>
        <end position="246"/>
    </location>
</feature>
<dbReference type="PANTHER" id="PTHR30269:SF37">
    <property type="entry name" value="MEMBRANE TRANSPORTER PROTEIN"/>
    <property type="match status" value="1"/>
</dbReference>
<dbReference type="Pfam" id="PF01925">
    <property type="entry name" value="TauE"/>
    <property type="match status" value="1"/>
</dbReference>
<evidence type="ECO:0000256" key="5">
    <source>
        <dbReference type="ARBA" id="ARBA00022692"/>
    </source>
</evidence>
<keyword evidence="6 8" id="KW-1133">Transmembrane helix</keyword>
<dbReference type="PANTHER" id="PTHR30269">
    <property type="entry name" value="TRANSMEMBRANE PROTEIN YFCA"/>
    <property type="match status" value="1"/>
</dbReference>
<dbReference type="Proteomes" id="UP001429580">
    <property type="component" value="Unassembled WGS sequence"/>
</dbReference>
<dbReference type="RefSeq" id="WP_166951729.1">
    <property type="nucleotide sequence ID" value="NZ_JAASQI010000004.1"/>
</dbReference>
<dbReference type="InterPro" id="IPR002781">
    <property type="entry name" value="TM_pro_TauE-like"/>
</dbReference>
<keyword evidence="10" id="KW-1185">Reference proteome</keyword>
<proteinExistence type="inferred from homology"/>
<gene>
    <name evidence="9" type="ORF">FHS82_001963</name>
</gene>
<evidence type="ECO:0000256" key="4">
    <source>
        <dbReference type="ARBA" id="ARBA00022475"/>
    </source>
</evidence>
<evidence type="ECO:0000256" key="8">
    <source>
        <dbReference type="RuleBase" id="RU363041"/>
    </source>
</evidence>
<evidence type="ECO:0000256" key="2">
    <source>
        <dbReference type="ARBA" id="ARBA00009142"/>
    </source>
</evidence>
<comment type="similarity">
    <text evidence="2 8">Belongs to the 4-toluene sulfonate uptake permease (TSUP) (TC 2.A.102) family.</text>
</comment>
<evidence type="ECO:0000313" key="10">
    <source>
        <dbReference type="Proteomes" id="UP001429580"/>
    </source>
</evidence>
<feature type="transmembrane region" description="Helical" evidence="8">
    <location>
        <begin position="97"/>
        <end position="116"/>
    </location>
</feature>
<feature type="transmembrane region" description="Helical" evidence="8">
    <location>
        <begin position="73"/>
        <end position="91"/>
    </location>
</feature>
<dbReference type="InterPro" id="IPR052017">
    <property type="entry name" value="TSUP"/>
</dbReference>
<dbReference type="EMBL" id="JAASQI010000004">
    <property type="protein sequence ID" value="NIJ58121.1"/>
    <property type="molecule type" value="Genomic_DNA"/>
</dbReference>
<organism evidence="9 10">
    <name type="scientific">Pseudochelatococcus lubricantis</name>
    <dbReference type="NCBI Taxonomy" id="1538102"/>
    <lineage>
        <taxon>Bacteria</taxon>
        <taxon>Pseudomonadati</taxon>
        <taxon>Pseudomonadota</taxon>
        <taxon>Alphaproteobacteria</taxon>
        <taxon>Hyphomicrobiales</taxon>
        <taxon>Chelatococcaceae</taxon>
        <taxon>Pseudochelatococcus</taxon>
    </lineage>
</organism>
<evidence type="ECO:0000256" key="1">
    <source>
        <dbReference type="ARBA" id="ARBA00004651"/>
    </source>
</evidence>
<keyword evidence="7 8" id="KW-0472">Membrane</keyword>
<comment type="subcellular location">
    <subcellularLocation>
        <location evidence="1 8">Cell membrane</location>
        <topology evidence="1 8">Multi-pass membrane protein</topology>
    </subcellularLocation>
</comment>
<sequence>MPQDNVFFLAACVASFLVGLSKGGLPLIGMLAVPTLALIMPAFQAAALLLPIFVFTDAISIWLYRRHFSRRNLLILVPAGLAGVLLGFLTVAAVSDAMVALIVGGVGLVFSLNSWLKRGVEMPPRPADVPRGLLWGTAAGFTSFLSHAGGPPYQIYVLPQKLDKLTFVGTTTIVFAAINAAKVVPFWMLSPLSGDQLRLVAWLLPTAILGAVAGRRALNVIPEKTFYALVEVGLFVVSLMLCYTAIADFASR</sequence>
<evidence type="ECO:0000256" key="6">
    <source>
        <dbReference type="ARBA" id="ARBA00022989"/>
    </source>
</evidence>
<keyword evidence="5 8" id="KW-0812">Transmembrane</keyword>
<evidence type="ECO:0000256" key="3">
    <source>
        <dbReference type="ARBA" id="ARBA00022448"/>
    </source>
</evidence>
<accession>A0ABX0UYU1</accession>
<feature type="transmembrane region" description="Helical" evidence="8">
    <location>
        <begin position="45"/>
        <end position="64"/>
    </location>
</feature>
<reference evidence="9 10" key="1">
    <citation type="submission" date="2020-03" db="EMBL/GenBank/DDBJ databases">
        <title>Genomic Encyclopedia of Type Strains, Phase IV (KMG-IV): sequencing the most valuable type-strain genomes for metagenomic binning, comparative biology and taxonomic classification.</title>
        <authorList>
            <person name="Goeker M."/>
        </authorList>
    </citation>
    <scope>NUCLEOTIDE SEQUENCE [LARGE SCALE GENOMIC DNA]</scope>
    <source>
        <strain evidence="9 10">DSM 103870</strain>
    </source>
</reference>
<evidence type="ECO:0000256" key="7">
    <source>
        <dbReference type="ARBA" id="ARBA00023136"/>
    </source>
</evidence>
<protein>
    <recommendedName>
        <fullName evidence="8">Probable membrane transporter protein</fullName>
    </recommendedName>
</protein>
<feature type="transmembrane region" description="Helical" evidence="8">
    <location>
        <begin position="199"/>
        <end position="218"/>
    </location>
</feature>
<evidence type="ECO:0000313" key="9">
    <source>
        <dbReference type="EMBL" id="NIJ58121.1"/>
    </source>
</evidence>
<keyword evidence="4 8" id="KW-1003">Cell membrane</keyword>
<feature type="transmembrane region" description="Helical" evidence="8">
    <location>
        <begin position="165"/>
        <end position="187"/>
    </location>
</feature>
<name>A0ABX0UYU1_9HYPH</name>
<keyword evidence="3" id="KW-0813">Transport</keyword>